<sequence>MFERNEILESAQAYHENGIQVIPVKSGTKKPEGFWKQYQEKYVPKNEIPKLFAGDHNIAGLGGAVSSCLSVLDVDDYRKFENTAWKKTIIRDIWNETWVGNSASGRPHIYIRTPFPLRSRNDIKTTGIEVRGEGQYFLMPPSIFNKNGQGFLYCWNHGPAQGKKIVNVSEADLELVSKILPIERFNLSEKKSSELKPFGMNWKAFEILCLGKYEEHGFAKNGSPSYSEAEFHAIRSLASLGWSNYEIRNFILERAHEKTNFRTRESNSDYLDRTIKNVRKWIEKNQGEHQRELDRLRESVSVIDWNTLSGNKRKALTDKLTYSYILETAARTGKGIINQEGQGLPISEREIAERTGRTQKTINSSLSRLKGKLVTQVKDADLIHAREYSLITCDIKFQSLYPPNCERMSNNVARSDELSSDAFRRGRVGESLEKTGMLVLNALEGKLEGLQGDFEGWFRKRDILVVLSQYMTTRTFERKIGILEGLEVVRRKRDGKETLFKLIGVPNLGAIARAIGSDGKAEHQRRQHKLDREFEKDIRGLTPEEKANARRERKLKQNTNLTRISKTEFLNPKTGEIHEV</sequence>
<organism evidence="2 3">
    <name type="scientific">Leptospira inadai serovar Lyme</name>
    <dbReference type="NCBI Taxonomy" id="293084"/>
    <lineage>
        <taxon>Bacteria</taxon>
        <taxon>Pseudomonadati</taxon>
        <taxon>Spirochaetota</taxon>
        <taxon>Spirochaetia</taxon>
        <taxon>Leptospirales</taxon>
        <taxon>Leptospiraceae</taxon>
        <taxon>Leptospira</taxon>
    </lineage>
</organism>
<dbReference type="Gene3D" id="3.30.720.160">
    <property type="entry name" value="Bifunctional DNA primase/polymerase, N-terminal"/>
    <property type="match status" value="1"/>
</dbReference>
<dbReference type="EMBL" id="MCRM02000035">
    <property type="protein sequence ID" value="PNV72128.1"/>
    <property type="molecule type" value="Genomic_DNA"/>
</dbReference>
<dbReference type="Proteomes" id="UP000094669">
    <property type="component" value="Unassembled WGS sequence"/>
</dbReference>
<proteinExistence type="predicted"/>
<keyword evidence="3" id="KW-1185">Reference proteome</keyword>
<comment type="caution">
    <text evidence="2">The sequence shown here is derived from an EMBL/GenBank/DDBJ whole genome shotgun (WGS) entry which is preliminary data.</text>
</comment>
<dbReference type="SMART" id="SM00943">
    <property type="entry name" value="Prim-Pol"/>
    <property type="match status" value="1"/>
</dbReference>
<dbReference type="InterPro" id="IPR015330">
    <property type="entry name" value="DNA_primase/pol_bifunc_N"/>
</dbReference>
<accession>A0ABX4YDA1</accession>
<name>A0ABX4YDA1_9LEPT</name>
<gene>
    <name evidence="2" type="ORF">BES34_020080</name>
</gene>
<evidence type="ECO:0000313" key="2">
    <source>
        <dbReference type="EMBL" id="PNV72128.1"/>
    </source>
</evidence>
<dbReference type="RefSeq" id="WP_010410348.1">
    <property type="nucleotide sequence ID" value="NZ_MCRM02000035.1"/>
</dbReference>
<evidence type="ECO:0000259" key="1">
    <source>
        <dbReference type="SMART" id="SM00943"/>
    </source>
</evidence>
<reference evidence="2" key="1">
    <citation type="submission" date="2018-01" db="EMBL/GenBank/DDBJ databases">
        <title>Genomic characterization of Leptospira inadai serogroup Lyme isolated from captured rat in Brazil and comparative analysis with human reference strain.</title>
        <authorList>
            <person name="Moreno L.Z."/>
            <person name="Loureiro A.P."/>
            <person name="Miraglia F."/>
            <person name="Kremer F.S."/>
            <person name="Eslabao M.R."/>
            <person name="Dellagostin O.A."/>
            <person name="Lilenbaum W."/>
            <person name="Moreno A.M."/>
        </authorList>
    </citation>
    <scope>NUCLEOTIDE SEQUENCE [LARGE SCALE GENOMIC DNA]</scope>
    <source>
        <strain evidence="2">M34/99</strain>
    </source>
</reference>
<feature type="domain" description="DNA primase/polymerase bifunctional N-terminal" evidence="1">
    <location>
        <begin position="11"/>
        <end position="175"/>
    </location>
</feature>
<dbReference type="Gene3D" id="1.10.1240.50">
    <property type="match status" value="1"/>
</dbReference>
<dbReference type="SUPFAM" id="SSF56747">
    <property type="entry name" value="Prim-pol domain"/>
    <property type="match status" value="1"/>
</dbReference>
<protein>
    <recommendedName>
        <fullName evidence="1">DNA primase/polymerase bifunctional N-terminal domain-containing protein</fullName>
    </recommendedName>
</protein>
<dbReference type="Pfam" id="PF09250">
    <property type="entry name" value="Prim-Pol"/>
    <property type="match status" value="1"/>
</dbReference>
<evidence type="ECO:0000313" key="3">
    <source>
        <dbReference type="Proteomes" id="UP000094669"/>
    </source>
</evidence>